<dbReference type="SUPFAM" id="SSF52833">
    <property type="entry name" value="Thioredoxin-like"/>
    <property type="match status" value="1"/>
</dbReference>
<evidence type="ECO:0000256" key="1">
    <source>
        <dbReference type="ARBA" id="ARBA00001974"/>
    </source>
</evidence>
<comment type="cofactor">
    <cofactor evidence="1 8">
        <name>FAD</name>
        <dbReference type="ChEBI" id="CHEBI:57692"/>
    </cofactor>
</comment>
<dbReference type="Gene3D" id="3.40.30.10">
    <property type="entry name" value="Glutaredoxin"/>
    <property type="match status" value="1"/>
</dbReference>
<dbReference type="PROSITE" id="PS51352">
    <property type="entry name" value="THIOREDOXIN_2"/>
    <property type="match status" value="1"/>
</dbReference>
<dbReference type="InterPro" id="IPR017905">
    <property type="entry name" value="ERV/ALR_sulphydryl_oxidase"/>
</dbReference>
<accession>A0A024TPY0</accession>
<keyword evidence="8" id="KW-0812">Transmembrane</keyword>
<dbReference type="InterPro" id="IPR017937">
    <property type="entry name" value="Thioredoxin_CS"/>
</dbReference>
<dbReference type="PROSITE" id="PS00194">
    <property type="entry name" value="THIOREDOXIN_1"/>
    <property type="match status" value="1"/>
</dbReference>
<dbReference type="PANTHER" id="PTHR22897">
    <property type="entry name" value="QUIESCIN Q6-RELATED SULFHYDRYL OXIDASE"/>
    <property type="match status" value="1"/>
</dbReference>
<dbReference type="GO" id="GO:0006457">
    <property type="term" value="P:protein folding"/>
    <property type="evidence" value="ECO:0007669"/>
    <property type="project" value="TreeGrafter"/>
</dbReference>
<dbReference type="InterPro" id="IPR042568">
    <property type="entry name" value="QSOX_FAD-bd_sf"/>
</dbReference>
<dbReference type="Pfam" id="PF00085">
    <property type="entry name" value="Thioredoxin"/>
    <property type="match status" value="1"/>
</dbReference>
<dbReference type="Gene3D" id="1.20.120.310">
    <property type="entry name" value="ERV/ALR sulfhydryl oxidase domain"/>
    <property type="match status" value="1"/>
</dbReference>
<evidence type="ECO:0000256" key="7">
    <source>
        <dbReference type="ARBA" id="ARBA00023180"/>
    </source>
</evidence>
<dbReference type="GO" id="GO:0000139">
    <property type="term" value="C:Golgi membrane"/>
    <property type="evidence" value="ECO:0007669"/>
    <property type="project" value="TreeGrafter"/>
</dbReference>
<dbReference type="PANTHER" id="PTHR22897:SF8">
    <property type="entry name" value="SULFHYDRYL OXIDASE"/>
    <property type="match status" value="1"/>
</dbReference>
<dbReference type="OrthoDB" id="59470at2759"/>
<sequence length="555" mass="63267">MVAPLLGFQVEVASTSQIHNHSQTCTNTALAVFVATIVATVVVVRAANGHIDPSPHFAEDHPNVTYLTDHNFNKLVAKAPLDAKPWIIDFYHPYCPHCKQFVPVFNKVAAHYKGRDLINVGAISCMDWEQCAIYKVKGFPSLSLWNFDKNMNFENRRAIGEHTFDEVLGLVAEMFREQVFNETGEWPAEGTTTAPPPVKATTTLRPLWEESTLPSNATTRVLDAASAFVFGMRESVFTGRKTLEDDELDALKEWLHIVSLTFPGEAYRQLLSNLYKQVASVSLLTKDKWNGIFQGWQDHTSLLHDVYIKSVHAPEEWELQPTLFQGHGTTYYACELYTCGQWTMFHLMTLMVGPAASDELAISVVMAIRRFVRHFLTCLPCRKHFLAYNTLELVENLSKEPNKPRALYLWLWKMHNIANKRIRHYQWPKPDKCAACGVEDKWHMEQVEHWLKKTYGFEAFKPKPVVTVAPSTTAPPVVHDAMSERDNLNHQPPVDATTIPVIGLANHAHGWRERVKQPEISVYAWYLLPVMAFVAFFALRHMRSAHRHGTHFRAV</sequence>
<dbReference type="InterPro" id="IPR039798">
    <property type="entry name" value="Sulfhydryl_oxidase"/>
</dbReference>
<evidence type="ECO:0000256" key="2">
    <source>
        <dbReference type="ARBA" id="ARBA00022630"/>
    </source>
</evidence>
<dbReference type="eggNOG" id="KOG0191">
    <property type="taxonomic scope" value="Eukaryota"/>
</dbReference>
<dbReference type="GO" id="GO:0005615">
    <property type="term" value="C:extracellular space"/>
    <property type="evidence" value="ECO:0007669"/>
    <property type="project" value="TreeGrafter"/>
</dbReference>
<dbReference type="Gene3D" id="1.20.120.1960">
    <property type="entry name" value="QSOX sulfhydryl oxidase domain"/>
    <property type="match status" value="1"/>
</dbReference>
<dbReference type="GeneID" id="20087755"/>
<evidence type="ECO:0000256" key="6">
    <source>
        <dbReference type="ARBA" id="ARBA00023157"/>
    </source>
</evidence>
<organism evidence="11">
    <name type="scientific">Aphanomyces invadans</name>
    <dbReference type="NCBI Taxonomy" id="157072"/>
    <lineage>
        <taxon>Eukaryota</taxon>
        <taxon>Sar</taxon>
        <taxon>Stramenopiles</taxon>
        <taxon>Oomycota</taxon>
        <taxon>Saprolegniomycetes</taxon>
        <taxon>Saprolegniales</taxon>
        <taxon>Verrucalvaceae</taxon>
        <taxon>Aphanomyces</taxon>
    </lineage>
</organism>
<dbReference type="GO" id="GO:0003756">
    <property type="term" value="F:protein disulfide isomerase activity"/>
    <property type="evidence" value="ECO:0007669"/>
    <property type="project" value="TreeGrafter"/>
</dbReference>
<keyword evidence="4 8" id="KW-0274">FAD</keyword>
<keyword evidence="8" id="KW-0472">Membrane</keyword>
<keyword evidence="2 8" id="KW-0285">Flavoprotein</keyword>
<reference evidence="11" key="1">
    <citation type="submission" date="2013-12" db="EMBL/GenBank/DDBJ databases">
        <title>The Genome Sequence of Aphanomyces invadans NJM9701.</title>
        <authorList>
            <consortium name="The Broad Institute Genomics Platform"/>
            <person name="Russ C."/>
            <person name="Tyler B."/>
            <person name="van West P."/>
            <person name="Dieguez-Uribeondo J."/>
            <person name="Young S.K."/>
            <person name="Zeng Q."/>
            <person name="Gargeya S."/>
            <person name="Fitzgerald M."/>
            <person name="Abouelleil A."/>
            <person name="Alvarado L."/>
            <person name="Chapman S.B."/>
            <person name="Gainer-Dewar J."/>
            <person name="Goldberg J."/>
            <person name="Griggs A."/>
            <person name="Gujja S."/>
            <person name="Hansen M."/>
            <person name="Howarth C."/>
            <person name="Imamovic A."/>
            <person name="Ireland A."/>
            <person name="Larimer J."/>
            <person name="McCowan C."/>
            <person name="Murphy C."/>
            <person name="Pearson M."/>
            <person name="Poon T.W."/>
            <person name="Priest M."/>
            <person name="Roberts A."/>
            <person name="Saif S."/>
            <person name="Shea T."/>
            <person name="Sykes S."/>
            <person name="Wortman J."/>
            <person name="Nusbaum C."/>
            <person name="Birren B."/>
        </authorList>
    </citation>
    <scope>NUCLEOTIDE SEQUENCE [LARGE SCALE GENOMIC DNA]</scope>
    <source>
        <strain evidence="11">NJM9701</strain>
    </source>
</reference>
<dbReference type="RefSeq" id="XP_008875370.1">
    <property type="nucleotide sequence ID" value="XM_008877148.1"/>
</dbReference>
<dbReference type="EC" id="1.8.3.2" evidence="8"/>
<feature type="transmembrane region" description="Helical" evidence="8">
    <location>
        <begin position="522"/>
        <end position="539"/>
    </location>
</feature>
<name>A0A024TPY0_9STRA</name>
<dbReference type="GO" id="GO:0016971">
    <property type="term" value="F:flavin-dependent sulfhydryl oxidase activity"/>
    <property type="evidence" value="ECO:0007669"/>
    <property type="project" value="InterPro"/>
</dbReference>
<dbReference type="eggNOG" id="KOG1731">
    <property type="taxonomic scope" value="Eukaryota"/>
</dbReference>
<keyword evidence="6" id="KW-1015">Disulfide bond</keyword>
<dbReference type="InterPro" id="IPR036774">
    <property type="entry name" value="ERV/ALR_sulphydryl_oxid_sf"/>
</dbReference>
<dbReference type="InterPro" id="IPR036249">
    <property type="entry name" value="Thioredoxin-like_sf"/>
</dbReference>
<dbReference type="PROSITE" id="PS51324">
    <property type="entry name" value="ERV_ALR"/>
    <property type="match status" value="1"/>
</dbReference>
<keyword evidence="7" id="KW-0325">Glycoprotein</keyword>
<feature type="domain" description="ERV/ALR sulfhydryl oxidase" evidence="9">
    <location>
        <begin position="329"/>
        <end position="442"/>
    </location>
</feature>
<gene>
    <name evidence="11" type="ORF">H310_10705</name>
</gene>
<proteinExistence type="predicted"/>
<evidence type="ECO:0000259" key="10">
    <source>
        <dbReference type="PROSITE" id="PS51352"/>
    </source>
</evidence>
<dbReference type="InterPro" id="IPR013766">
    <property type="entry name" value="Thioredoxin_domain"/>
</dbReference>
<evidence type="ECO:0000256" key="8">
    <source>
        <dbReference type="RuleBase" id="RU371123"/>
    </source>
</evidence>
<dbReference type="Pfam" id="PF04777">
    <property type="entry name" value="Evr1_Alr"/>
    <property type="match status" value="1"/>
</dbReference>
<evidence type="ECO:0000256" key="3">
    <source>
        <dbReference type="ARBA" id="ARBA00022729"/>
    </source>
</evidence>
<keyword evidence="5 8" id="KW-0560">Oxidoreductase</keyword>
<dbReference type="VEuPathDB" id="FungiDB:H310_10705"/>
<dbReference type="EMBL" id="KI913978">
    <property type="protein sequence ID" value="ETV96059.1"/>
    <property type="molecule type" value="Genomic_DNA"/>
</dbReference>
<evidence type="ECO:0000313" key="11">
    <source>
        <dbReference type="EMBL" id="ETV96059.1"/>
    </source>
</evidence>
<evidence type="ECO:0000256" key="4">
    <source>
        <dbReference type="ARBA" id="ARBA00022827"/>
    </source>
</evidence>
<dbReference type="SUPFAM" id="SSF69000">
    <property type="entry name" value="FAD-dependent thiol oxidase"/>
    <property type="match status" value="1"/>
</dbReference>
<feature type="domain" description="Thioredoxin" evidence="10">
    <location>
        <begin position="48"/>
        <end position="176"/>
    </location>
</feature>
<dbReference type="AlphaFoldDB" id="A0A024TPY0"/>
<evidence type="ECO:0000259" key="9">
    <source>
        <dbReference type="PROSITE" id="PS51324"/>
    </source>
</evidence>
<keyword evidence="3" id="KW-0732">Signal</keyword>
<evidence type="ECO:0000256" key="5">
    <source>
        <dbReference type="ARBA" id="ARBA00023002"/>
    </source>
</evidence>
<dbReference type="CDD" id="cd02961">
    <property type="entry name" value="PDI_a_family"/>
    <property type="match status" value="1"/>
</dbReference>
<protein>
    <recommendedName>
        <fullName evidence="8">Sulfhydryl oxidase</fullName>
        <ecNumber evidence="8">1.8.3.2</ecNumber>
    </recommendedName>
</protein>
<comment type="catalytic activity">
    <reaction evidence="8">
        <text>2 R'C(R)SH + O2 = R'C(R)S-S(R)CR' + H2O2</text>
        <dbReference type="Rhea" id="RHEA:17357"/>
        <dbReference type="ChEBI" id="CHEBI:15379"/>
        <dbReference type="ChEBI" id="CHEBI:16240"/>
        <dbReference type="ChEBI" id="CHEBI:16520"/>
        <dbReference type="ChEBI" id="CHEBI:17412"/>
        <dbReference type="EC" id="1.8.3.2"/>
    </reaction>
</comment>
<keyword evidence="8" id="KW-1133">Transmembrane helix</keyword>